<proteinExistence type="inferred from homology"/>
<dbReference type="PANTHER" id="PTHR24055">
    <property type="entry name" value="MITOGEN-ACTIVATED PROTEIN KINASE"/>
    <property type="match status" value="1"/>
</dbReference>
<dbReference type="SUPFAM" id="SSF56112">
    <property type="entry name" value="Protein kinase-like (PK-like)"/>
    <property type="match status" value="1"/>
</dbReference>
<evidence type="ECO:0000259" key="6">
    <source>
        <dbReference type="PROSITE" id="PS50011"/>
    </source>
</evidence>
<dbReference type="eggNOG" id="KOG0661">
    <property type="taxonomic scope" value="Eukaryota"/>
</dbReference>
<dbReference type="OrthoDB" id="2158884at2759"/>
<dbReference type="InParanoid" id="A2FDV7"/>
<dbReference type="KEGG" id="tva:4754690"/>
<feature type="domain" description="Protein kinase" evidence="6">
    <location>
        <begin position="11"/>
        <end position="296"/>
    </location>
</feature>
<feature type="region of interest" description="Disordered" evidence="5">
    <location>
        <begin position="419"/>
        <end position="470"/>
    </location>
</feature>
<dbReference type="SMART" id="SM00220">
    <property type="entry name" value="S_TKc"/>
    <property type="match status" value="1"/>
</dbReference>
<dbReference type="PROSITE" id="PS50011">
    <property type="entry name" value="PROTEIN_KINASE_DOM"/>
    <property type="match status" value="1"/>
</dbReference>
<dbReference type="SMR" id="A2FDV7"/>
<accession>A2FDV7</accession>
<dbReference type="InterPro" id="IPR000719">
    <property type="entry name" value="Prot_kinase_dom"/>
</dbReference>
<gene>
    <name evidence="7" type="ORF">TVAG_272410</name>
</gene>
<dbReference type="EMBL" id="DS113738">
    <property type="protein sequence ID" value="EAX96913.1"/>
    <property type="molecule type" value="Genomic_DNA"/>
</dbReference>
<dbReference type="OMA" id="HAGPDCI"/>
<dbReference type="AlphaFoldDB" id="A2FDV7"/>
<feature type="binding site" evidence="3">
    <location>
        <position position="40"/>
    </location>
    <ligand>
        <name>ATP</name>
        <dbReference type="ChEBI" id="CHEBI:30616"/>
    </ligand>
</feature>
<dbReference type="VEuPathDB" id="TrichDB:TVAGG3_0728880"/>
<keyword evidence="4" id="KW-0723">Serine/threonine-protein kinase</keyword>
<dbReference type="GO" id="GO:0004674">
    <property type="term" value="F:protein serine/threonine kinase activity"/>
    <property type="evidence" value="ECO:0000318"/>
    <property type="project" value="GO_Central"/>
</dbReference>
<dbReference type="Pfam" id="PF00069">
    <property type="entry name" value="Pkinase"/>
    <property type="match status" value="1"/>
</dbReference>
<dbReference type="FunFam" id="3.30.200.20:FF:000271">
    <property type="entry name" value="MAPK/MAK/MRK overlapping kinase"/>
    <property type="match status" value="1"/>
</dbReference>
<reference evidence="7" key="1">
    <citation type="submission" date="2006-10" db="EMBL/GenBank/DDBJ databases">
        <authorList>
            <person name="Amadeo P."/>
            <person name="Zhao Q."/>
            <person name="Wortman J."/>
            <person name="Fraser-Liggett C."/>
            <person name="Carlton J."/>
        </authorList>
    </citation>
    <scope>NUCLEOTIDE SEQUENCE</scope>
    <source>
        <strain evidence="7">G3</strain>
    </source>
</reference>
<dbReference type="Gene3D" id="1.10.510.10">
    <property type="entry name" value="Transferase(Phosphotransferase) domain 1"/>
    <property type="match status" value="1"/>
</dbReference>
<dbReference type="PROSITE" id="PS00107">
    <property type="entry name" value="PROTEIN_KINASE_ATP"/>
    <property type="match status" value="1"/>
</dbReference>
<dbReference type="GO" id="GO:0005737">
    <property type="term" value="C:cytoplasm"/>
    <property type="evidence" value="ECO:0000318"/>
    <property type="project" value="GO_Central"/>
</dbReference>
<evidence type="ECO:0000256" key="3">
    <source>
        <dbReference type="PROSITE-ProRule" id="PRU10141"/>
    </source>
</evidence>
<dbReference type="Proteomes" id="UP000001542">
    <property type="component" value="Unassembled WGS sequence"/>
</dbReference>
<sequence>MDPRESMSSDIRVICKLGEGSFAEVFKVKNPKTQQLFAVKRLKKRYRAIDEVNKLPEVLYLRALQGHPNIIKLYEVIFDNQSGFVALRFELMEVNLYELVRDNQKPYDEKTALLLIYQLLKSLAFMHSKNLFHRDVKPENCMVNKSTLELKLCDFGSTRQTSTSGPYTEYVSTRWYRAPECILTSGSYGPEVDIWAVGCMLYELVTSRPLFPGKHEIDQIARIHNVVGTPSRDVLAKFRQNPNTQISFSFPQRVPQDLHKLLPVMSSGFIDLLSRLLVYNPSDRITAQDALEHPVFESLRAAESRWVASGCHVPFSVFAEQFGNMMNAPPSSGMGSFVLDSGAQKHHHDDEPLVIHSHNQPVVPSVNNSNNHLKQPLQGPLILPSIAKPKPQLGPIGFNSKEAQAKAAQRIREYNQKKLQNQKEKKQVWPSFQFGPPNITKPSYNGMSGFQKPKPELIQPRLPKLAPYIK</sequence>
<dbReference type="InterPro" id="IPR017441">
    <property type="entry name" value="Protein_kinase_ATP_BS"/>
</dbReference>
<dbReference type="Gene3D" id="3.30.200.20">
    <property type="entry name" value="Phosphorylase Kinase, domain 1"/>
    <property type="match status" value="1"/>
</dbReference>
<keyword evidence="8" id="KW-1185">Reference proteome</keyword>
<protein>
    <submittedName>
        <fullName evidence="7">CMGC family protein kinase</fullName>
    </submittedName>
</protein>
<dbReference type="PROSITE" id="PS00108">
    <property type="entry name" value="PROTEIN_KINASE_ST"/>
    <property type="match status" value="1"/>
</dbReference>
<keyword evidence="2 3" id="KW-0067">ATP-binding</keyword>
<evidence type="ECO:0000256" key="1">
    <source>
        <dbReference type="ARBA" id="ARBA00022741"/>
    </source>
</evidence>
<evidence type="ECO:0000313" key="8">
    <source>
        <dbReference type="Proteomes" id="UP000001542"/>
    </source>
</evidence>
<dbReference type="GO" id="GO:0005524">
    <property type="term" value="F:ATP binding"/>
    <property type="evidence" value="ECO:0007669"/>
    <property type="project" value="UniProtKB-UniRule"/>
</dbReference>
<reference evidence="7" key="2">
    <citation type="journal article" date="2007" name="Science">
        <title>Draft genome sequence of the sexually transmitted pathogen Trichomonas vaginalis.</title>
        <authorList>
            <person name="Carlton J.M."/>
            <person name="Hirt R.P."/>
            <person name="Silva J.C."/>
            <person name="Delcher A.L."/>
            <person name="Schatz M."/>
            <person name="Zhao Q."/>
            <person name="Wortman J.R."/>
            <person name="Bidwell S.L."/>
            <person name="Alsmark U.C.M."/>
            <person name="Besteiro S."/>
            <person name="Sicheritz-Ponten T."/>
            <person name="Noel C.J."/>
            <person name="Dacks J.B."/>
            <person name="Foster P.G."/>
            <person name="Simillion C."/>
            <person name="Van de Peer Y."/>
            <person name="Miranda-Saavedra D."/>
            <person name="Barton G.J."/>
            <person name="Westrop G.D."/>
            <person name="Mueller S."/>
            <person name="Dessi D."/>
            <person name="Fiori P.L."/>
            <person name="Ren Q."/>
            <person name="Paulsen I."/>
            <person name="Zhang H."/>
            <person name="Bastida-Corcuera F.D."/>
            <person name="Simoes-Barbosa A."/>
            <person name="Brown M.T."/>
            <person name="Hayes R.D."/>
            <person name="Mukherjee M."/>
            <person name="Okumura C.Y."/>
            <person name="Schneider R."/>
            <person name="Smith A.J."/>
            <person name="Vanacova S."/>
            <person name="Villalvazo M."/>
            <person name="Haas B.J."/>
            <person name="Pertea M."/>
            <person name="Feldblyum T.V."/>
            <person name="Utterback T.R."/>
            <person name="Shu C.L."/>
            <person name="Osoegawa K."/>
            <person name="de Jong P.J."/>
            <person name="Hrdy I."/>
            <person name="Horvathova L."/>
            <person name="Zubacova Z."/>
            <person name="Dolezal P."/>
            <person name="Malik S.B."/>
            <person name="Logsdon J.M. Jr."/>
            <person name="Henze K."/>
            <person name="Gupta A."/>
            <person name="Wang C.C."/>
            <person name="Dunne R.L."/>
            <person name="Upcroft J.A."/>
            <person name="Upcroft P."/>
            <person name="White O."/>
            <person name="Salzberg S.L."/>
            <person name="Tang P."/>
            <person name="Chiu C.-H."/>
            <person name="Lee Y.-S."/>
            <person name="Embley T.M."/>
            <person name="Coombs G.H."/>
            <person name="Mottram J.C."/>
            <person name="Tachezy J."/>
            <person name="Fraser-Liggett C.M."/>
            <person name="Johnson P.J."/>
        </authorList>
    </citation>
    <scope>NUCLEOTIDE SEQUENCE [LARGE SCALE GENOMIC DNA]</scope>
    <source>
        <strain evidence="7">G3</strain>
    </source>
</reference>
<keyword evidence="7" id="KW-0808">Transferase</keyword>
<dbReference type="RefSeq" id="XP_001309843.1">
    <property type="nucleotide sequence ID" value="XM_001309842.1"/>
</dbReference>
<evidence type="ECO:0000313" key="7">
    <source>
        <dbReference type="EMBL" id="EAX96913.1"/>
    </source>
</evidence>
<dbReference type="InterPro" id="IPR011009">
    <property type="entry name" value="Kinase-like_dom_sf"/>
</dbReference>
<dbReference type="GO" id="GO:0035556">
    <property type="term" value="P:intracellular signal transduction"/>
    <property type="evidence" value="ECO:0000318"/>
    <property type="project" value="GO_Central"/>
</dbReference>
<evidence type="ECO:0000256" key="5">
    <source>
        <dbReference type="SAM" id="MobiDB-lite"/>
    </source>
</evidence>
<organism evidence="7 8">
    <name type="scientific">Trichomonas vaginalis (strain ATCC PRA-98 / G3)</name>
    <dbReference type="NCBI Taxonomy" id="412133"/>
    <lineage>
        <taxon>Eukaryota</taxon>
        <taxon>Metamonada</taxon>
        <taxon>Parabasalia</taxon>
        <taxon>Trichomonadida</taxon>
        <taxon>Trichomonadidae</taxon>
        <taxon>Trichomonas</taxon>
    </lineage>
</organism>
<dbReference type="FunFam" id="1.10.510.10:FF:001073">
    <property type="entry name" value="Long-flagella protein kinase, CMGC RCK"/>
    <property type="match status" value="1"/>
</dbReference>
<comment type="similarity">
    <text evidence="4">Belongs to the protein kinase superfamily.</text>
</comment>
<dbReference type="InterPro" id="IPR008271">
    <property type="entry name" value="Ser/Thr_kinase_AS"/>
</dbReference>
<dbReference type="InterPro" id="IPR050117">
    <property type="entry name" value="MAPK"/>
</dbReference>
<name>A2FDV7_TRIV3</name>
<keyword evidence="7" id="KW-0418">Kinase</keyword>
<dbReference type="STRING" id="5722.A2FDV7"/>
<evidence type="ECO:0000256" key="2">
    <source>
        <dbReference type="ARBA" id="ARBA00022840"/>
    </source>
</evidence>
<evidence type="ECO:0000256" key="4">
    <source>
        <dbReference type="RuleBase" id="RU000304"/>
    </source>
</evidence>
<dbReference type="VEuPathDB" id="TrichDB:TVAG_272410"/>
<keyword evidence="1 3" id="KW-0547">Nucleotide-binding</keyword>
<dbReference type="GO" id="GO:0005634">
    <property type="term" value="C:nucleus"/>
    <property type="evidence" value="ECO:0000318"/>
    <property type="project" value="GO_Central"/>
</dbReference>